<dbReference type="SUPFAM" id="SSF56112">
    <property type="entry name" value="Protein kinase-like (PK-like)"/>
    <property type="match status" value="1"/>
</dbReference>
<protein>
    <submittedName>
        <fullName evidence="1">Uncharacterized protein</fullName>
    </submittedName>
</protein>
<accession>A0AAV2AVJ0</accession>
<sequence>MLCILSKKYPFFRADDDLTALAEITFLVGTTEMKMAAHSIGKVLTMNLPETTESISDIRKQLGPARYLQALCTLIMQDQPCYAHSYPQSKEPIMRCMLCYEMSRQVPQSAFDLLNKLLDPNPHTRITAHDALMHPFFTEQI</sequence>
<proteinExistence type="predicted"/>
<reference evidence="1 2" key="1">
    <citation type="submission" date="2024-04" db="EMBL/GenBank/DDBJ databases">
        <authorList>
            <person name="Rising A."/>
            <person name="Reimegard J."/>
            <person name="Sonavane S."/>
            <person name="Akerstrom W."/>
            <person name="Nylinder S."/>
            <person name="Hedman E."/>
            <person name="Kallberg Y."/>
        </authorList>
    </citation>
    <scope>NUCLEOTIDE SEQUENCE [LARGE SCALE GENOMIC DNA]</scope>
</reference>
<gene>
    <name evidence="1" type="ORF">LARSCL_LOCUS15143</name>
</gene>
<organism evidence="1 2">
    <name type="scientific">Larinioides sclopetarius</name>
    <dbReference type="NCBI Taxonomy" id="280406"/>
    <lineage>
        <taxon>Eukaryota</taxon>
        <taxon>Metazoa</taxon>
        <taxon>Ecdysozoa</taxon>
        <taxon>Arthropoda</taxon>
        <taxon>Chelicerata</taxon>
        <taxon>Arachnida</taxon>
        <taxon>Araneae</taxon>
        <taxon>Araneomorphae</taxon>
        <taxon>Entelegynae</taxon>
        <taxon>Araneoidea</taxon>
        <taxon>Araneidae</taxon>
        <taxon>Larinioides</taxon>
    </lineage>
</organism>
<dbReference type="Gene3D" id="1.10.510.10">
    <property type="entry name" value="Transferase(Phosphotransferase) domain 1"/>
    <property type="match status" value="1"/>
</dbReference>
<name>A0AAV2AVJ0_9ARAC</name>
<dbReference type="EMBL" id="CAXIEN010000225">
    <property type="protein sequence ID" value="CAL1288068.1"/>
    <property type="molecule type" value="Genomic_DNA"/>
</dbReference>
<comment type="caution">
    <text evidence="1">The sequence shown here is derived from an EMBL/GenBank/DDBJ whole genome shotgun (WGS) entry which is preliminary data.</text>
</comment>
<dbReference type="Proteomes" id="UP001497382">
    <property type="component" value="Unassembled WGS sequence"/>
</dbReference>
<evidence type="ECO:0000313" key="1">
    <source>
        <dbReference type="EMBL" id="CAL1288068.1"/>
    </source>
</evidence>
<keyword evidence="2" id="KW-1185">Reference proteome</keyword>
<dbReference type="AlphaFoldDB" id="A0AAV2AVJ0"/>
<evidence type="ECO:0000313" key="2">
    <source>
        <dbReference type="Proteomes" id="UP001497382"/>
    </source>
</evidence>
<dbReference type="InterPro" id="IPR011009">
    <property type="entry name" value="Kinase-like_dom_sf"/>
</dbReference>